<gene>
    <name evidence="1" type="ORF">MKW98_026998</name>
</gene>
<accession>A0AAD4S9Y8</accession>
<feature type="non-terminal residue" evidence="1">
    <location>
        <position position="92"/>
    </location>
</feature>
<reference evidence="1" key="1">
    <citation type="submission" date="2022-04" db="EMBL/GenBank/DDBJ databases">
        <title>A functionally conserved STORR gene fusion in Papaver species that diverged 16.8 million years ago.</title>
        <authorList>
            <person name="Catania T."/>
        </authorList>
    </citation>
    <scope>NUCLEOTIDE SEQUENCE</scope>
    <source>
        <strain evidence="1">S-188037</strain>
    </source>
</reference>
<keyword evidence="2" id="KW-1185">Reference proteome</keyword>
<protein>
    <submittedName>
        <fullName evidence="1">Uncharacterized protein</fullName>
    </submittedName>
</protein>
<dbReference type="EMBL" id="JAJJMB010012512">
    <property type="protein sequence ID" value="KAI3876050.1"/>
    <property type="molecule type" value="Genomic_DNA"/>
</dbReference>
<feature type="non-terminal residue" evidence="1">
    <location>
        <position position="1"/>
    </location>
</feature>
<proteinExistence type="predicted"/>
<dbReference type="AlphaFoldDB" id="A0AAD4S9Y8"/>
<evidence type="ECO:0000313" key="2">
    <source>
        <dbReference type="Proteomes" id="UP001202328"/>
    </source>
</evidence>
<dbReference type="Proteomes" id="UP001202328">
    <property type="component" value="Unassembled WGS sequence"/>
</dbReference>
<name>A0AAD4S9Y8_9MAGN</name>
<comment type="caution">
    <text evidence="1">The sequence shown here is derived from an EMBL/GenBank/DDBJ whole genome shotgun (WGS) entry which is preliminary data.</text>
</comment>
<sequence>TSILQIKLNTFWSSAKHNPGRPLENGMDAHIHVSPKRASKPTKTCNSNDDAVEIIFVCADPSYLGTLGHAHSVWCFGAIADLIDSSMDLKAT</sequence>
<evidence type="ECO:0000313" key="1">
    <source>
        <dbReference type="EMBL" id="KAI3876050.1"/>
    </source>
</evidence>
<organism evidence="1 2">
    <name type="scientific">Papaver atlanticum</name>
    <dbReference type="NCBI Taxonomy" id="357466"/>
    <lineage>
        <taxon>Eukaryota</taxon>
        <taxon>Viridiplantae</taxon>
        <taxon>Streptophyta</taxon>
        <taxon>Embryophyta</taxon>
        <taxon>Tracheophyta</taxon>
        <taxon>Spermatophyta</taxon>
        <taxon>Magnoliopsida</taxon>
        <taxon>Ranunculales</taxon>
        <taxon>Papaveraceae</taxon>
        <taxon>Papaveroideae</taxon>
        <taxon>Papaver</taxon>
    </lineage>
</organism>